<feature type="domain" description="Protein kinase" evidence="11">
    <location>
        <begin position="23"/>
        <end position="366"/>
    </location>
</feature>
<evidence type="ECO:0000259" key="11">
    <source>
        <dbReference type="PROSITE" id="PS50011"/>
    </source>
</evidence>
<dbReference type="Pfam" id="PF00225">
    <property type="entry name" value="Kinesin"/>
    <property type="match status" value="1"/>
</dbReference>
<keyword evidence="7" id="KW-0472">Membrane</keyword>
<dbReference type="GO" id="GO:0017147">
    <property type="term" value="F:Wnt-protein binding"/>
    <property type="evidence" value="ECO:0007669"/>
    <property type="project" value="TreeGrafter"/>
</dbReference>
<name>A0A3M7T8Z7_BRAPC</name>
<dbReference type="PANTHER" id="PTHR24416:SF611">
    <property type="entry name" value="TYROSINE-PROTEIN KINASE TRANSMEMBRANE RECEPTOR ROR"/>
    <property type="match status" value="1"/>
</dbReference>
<dbReference type="GO" id="GO:0004714">
    <property type="term" value="F:transmembrane receptor protein tyrosine kinase activity"/>
    <property type="evidence" value="ECO:0007669"/>
    <property type="project" value="TreeGrafter"/>
</dbReference>
<keyword evidence="12" id="KW-0378">Hydrolase</keyword>
<comment type="caution">
    <text evidence="12">The sequence shown here is derived from an EMBL/GenBank/DDBJ whole genome shotgun (WGS) entry which is preliminary data.</text>
</comment>
<proteinExistence type="inferred from homology"/>
<dbReference type="GO" id="GO:0003777">
    <property type="term" value="F:microtubule motor activity"/>
    <property type="evidence" value="ECO:0007669"/>
    <property type="project" value="InterPro"/>
</dbReference>
<dbReference type="GO" id="GO:0005524">
    <property type="term" value="F:ATP binding"/>
    <property type="evidence" value="ECO:0007669"/>
    <property type="project" value="UniProtKB-KW"/>
</dbReference>
<dbReference type="InterPro" id="IPR036961">
    <property type="entry name" value="Kinesin_motor_dom_sf"/>
</dbReference>
<feature type="region of interest" description="Disordered" evidence="10">
    <location>
        <begin position="400"/>
        <end position="420"/>
    </location>
</feature>
<dbReference type="GO" id="GO:0008017">
    <property type="term" value="F:microtubule binding"/>
    <property type="evidence" value="ECO:0007669"/>
    <property type="project" value="InterPro"/>
</dbReference>
<evidence type="ECO:0000313" key="13">
    <source>
        <dbReference type="Proteomes" id="UP000276133"/>
    </source>
</evidence>
<sequence>MIKNVRVHFYRKENKICQEKDLIFIIRKFGPVYIGDLMASFSPTSVVRCVIKTLQMKKSGSKRDEMLKQATSTPNVHQHQSKDAEDHFMEQEFYNEISLYSSLRNRFIANLIGVHTRDDNCDELTDSATMLTDHFSLVPQCMLFEHLNHGDLHEWLLQRSQTGPGQLNPMGSQSNLSAVSSSIGGASTNFMNIQQQQRNVADFLYIGQQIASGMEYLSSQNFVHKDLATRNILMSDNLTVKISIDLIAQYKEAYAKDYYKFQTKTMPVRWMAPEALLYARYSQYSDVWSYGVTLWEIFSYACQPYSGCTNPEAIEMIRDRQLLQMPDECPQRAYALMLECWHEIPTQRPSFAEILNRLRNWENYYLFNNHQGSYHQPSVPSQMPSQVPFQMTASYSTNSHNSKSSSLLGNTVSTGLTASPPAGPPPMLAQYQNGLTTTTLLQQNSYFSPSKNSTNIFASKFGSGGKVSPPSSTLNANALSQHRFYRDDPANSLRAKDDSIDGMGWRIREPRLRLNFKIFKFITFEILDLSTLQERRERADLIEYFKISKGFSIIDWHNPNKLTNSLSIEGPAKGIRGGKHSLYFLYCNFCNKISHCRGKQILSSGEDVLGCIQYGMNIRISGTTSANAHSSRSHAVLQIILRNKSKKEHGKVSLIDLAGSERRNVSHAMNDLQETLAELQDMEEQVLESHENNAYMQDCFQDLESWTKDIREKEKKVLENPELIKNSNKGLPPIRNLVAPKKKKKKAKKR</sequence>
<feature type="region of interest" description="Disordered" evidence="10">
    <location>
        <begin position="718"/>
        <end position="750"/>
    </location>
</feature>
<dbReference type="EC" id="3.6.1.15" evidence="12"/>
<dbReference type="InterPro" id="IPR001245">
    <property type="entry name" value="Ser-Thr/Tyr_kinase_cat_dom"/>
</dbReference>
<evidence type="ECO:0000313" key="12">
    <source>
        <dbReference type="EMBL" id="RNA44300.1"/>
    </source>
</evidence>
<dbReference type="GO" id="GO:0005886">
    <property type="term" value="C:plasma membrane"/>
    <property type="evidence" value="ECO:0007669"/>
    <property type="project" value="TreeGrafter"/>
</dbReference>
<feature type="compositionally biased region" description="Basic residues" evidence="10">
    <location>
        <begin position="740"/>
        <end position="750"/>
    </location>
</feature>
<gene>
    <name evidence="12" type="ORF">BpHYR1_014875</name>
</gene>
<dbReference type="AlphaFoldDB" id="A0A3M7T8Z7"/>
<dbReference type="OrthoDB" id="2431000at2759"/>
<protein>
    <submittedName>
        <fullName evidence="12">Tyrosine-kinase transmembrane receptor ROR1-like isoform X1</fullName>
        <ecNumber evidence="12">3.6.1.15</ecNumber>
    </submittedName>
</protein>
<evidence type="ECO:0000256" key="9">
    <source>
        <dbReference type="SAM" id="Coils"/>
    </source>
</evidence>
<keyword evidence="12" id="KW-0675">Receptor</keyword>
<dbReference type="GO" id="GO:0043235">
    <property type="term" value="C:receptor complex"/>
    <property type="evidence" value="ECO:0007669"/>
    <property type="project" value="TreeGrafter"/>
</dbReference>
<reference evidence="12 13" key="1">
    <citation type="journal article" date="2018" name="Sci. Rep.">
        <title>Genomic signatures of local adaptation to the degree of environmental predictability in rotifers.</title>
        <authorList>
            <person name="Franch-Gras L."/>
            <person name="Hahn C."/>
            <person name="Garcia-Roger E.M."/>
            <person name="Carmona M.J."/>
            <person name="Serra M."/>
            <person name="Gomez A."/>
        </authorList>
    </citation>
    <scope>NUCLEOTIDE SEQUENCE [LARGE SCALE GENOMIC DNA]</scope>
    <source>
        <strain evidence="12">HYR1</strain>
    </source>
</reference>
<dbReference type="Gene3D" id="3.40.850.10">
    <property type="entry name" value="Kinesin motor domain"/>
    <property type="match status" value="1"/>
</dbReference>
<dbReference type="InterPro" id="IPR001752">
    <property type="entry name" value="Kinesin_motor_dom"/>
</dbReference>
<dbReference type="STRING" id="10195.A0A3M7T8Z7"/>
<dbReference type="GO" id="GO:0007169">
    <property type="term" value="P:cell surface receptor protein tyrosine kinase signaling pathway"/>
    <property type="evidence" value="ECO:0007669"/>
    <property type="project" value="TreeGrafter"/>
</dbReference>
<evidence type="ECO:0000256" key="4">
    <source>
        <dbReference type="ARBA" id="ARBA00022741"/>
    </source>
</evidence>
<keyword evidence="9" id="KW-0175">Coiled coil</keyword>
<evidence type="ECO:0000256" key="6">
    <source>
        <dbReference type="ARBA" id="ARBA00022840"/>
    </source>
</evidence>
<dbReference type="FunFam" id="1.10.510.10:FF:001512">
    <property type="entry name" value="Receptor tyrosine-protein kinase erbB-2"/>
    <property type="match status" value="1"/>
</dbReference>
<dbReference type="Proteomes" id="UP000276133">
    <property type="component" value="Unassembled WGS sequence"/>
</dbReference>
<dbReference type="GO" id="GO:0007018">
    <property type="term" value="P:microtubule-based movement"/>
    <property type="evidence" value="ECO:0007669"/>
    <property type="project" value="InterPro"/>
</dbReference>
<dbReference type="GO" id="GO:0048468">
    <property type="term" value="P:cell development"/>
    <property type="evidence" value="ECO:0007669"/>
    <property type="project" value="UniProtKB-ARBA"/>
</dbReference>
<dbReference type="SMART" id="SM00129">
    <property type="entry name" value="KISc"/>
    <property type="match status" value="1"/>
</dbReference>
<dbReference type="GO" id="GO:0017111">
    <property type="term" value="F:ribonucleoside triphosphate phosphatase activity"/>
    <property type="evidence" value="ECO:0007669"/>
    <property type="project" value="UniProtKB-EC"/>
</dbReference>
<dbReference type="SUPFAM" id="SSF56112">
    <property type="entry name" value="Protein kinase-like (PK-like)"/>
    <property type="match status" value="1"/>
</dbReference>
<keyword evidence="13" id="KW-1185">Reference proteome</keyword>
<dbReference type="InterPro" id="IPR000719">
    <property type="entry name" value="Prot_kinase_dom"/>
</dbReference>
<dbReference type="GO" id="GO:0050793">
    <property type="term" value="P:regulation of developmental process"/>
    <property type="evidence" value="ECO:0007669"/>
    <property type="project" value="UniProtKB-ARBA"/>
</dbReference>
<dbReference type="Gene3D" id="1.10.510.10">
    <property type="entry name" value="Transferase(Phosphotransferase) domain 1"/>
    <property type="match status" value="1"/>
</dbReference>
<keyword evidence="5 12" id="KW-0418">Kinase</keyword>
<feature type="compositionally biased region" description="Polar residues" evidence="10">
    <location>
        <begin position="407"/>
        <end position="417"/>
    </location>
</feature>
<evidence type="ECO:0000256" key="10">
    <source>
        <dbReference type="SAM" id="MobiDB-lite"/>
    </source>
</evidence>
<dbReference type="EMBL" id="REGN01000123">
    <property type="protein sequence ID" value="RNA44300.1"/>
    <property type="molecule type" value="Genomic_DNA"/>
</dbReference>
<dbReference type="Pfam" id="PF07714">
    <property type="entry name" value="PK_Tyr_Ser-Thr"/>
    <property type="match status" value="1"/>
</dbReference>
<comment type="similarity">
    <text evidence="2">Belongs to the protein kinase superfamily. TKL Ser/Thr protein kinase family. ROCO subfamily.</text>
</comment>
<keyword evidence="3" id="KW-0808">Transferase</keyword>
<dbReference type="InterPro" id="IPR008266">
    <property type="entry name" value="Tyr_kinase_AS"/>
</dbReference>
<comment type="subcellular location">
    <subcellularLocation>
        <location evidence="1">Endomembrane system</location>
    </subcellularLocation>
</comment>
<accession>A0A3M7T8Z7</accession>
<organism evidence="12 13">
    <name type="scientific">Brachionus plicatilis</name>
    <name type="common">Marine rotifer</name>
    <name type="synonym">Brachionus muelleri</name>
    <dbReference type="NCBI Taxonomy" id="10195"/>
    <lineage>
        <taxon>Eukaryota</taxon>
        <taxon>Metazoa</taxon>
        <taxon>Spiralia</taxon>
        <taxon>Gnathifera</taxon>
        <taxon>Rotifera</taxon>
        <taxon>Eurotatoria</taxon>
        <taxon>Monogononta</taxon>
        <taxon>Pseudotrocha</taxon>
        <taxon>Ploima</taxon>
        <taxon>Brachionidae</taxon>
        <taxon>Brachionus</taxon>
    </lineage>
</organism>
<dbReference type="InterPro" id="IPR019821">
    <property type="entry name" value="Kinesin_motor_CS"/>
</dbReference>
<evidence type="ECO:0000256" key="3">
    <source>
        <dbReference type="ARBA" id="ARBA00022679"/>
    </source>
</evidence>
<dbReference type="GO" id="GO:0030182">
    <property type="term" value="P:neuron differentiation"/>
    <property type="evidence" value="ECO:0007669"/>
    <property type="project" value="UniProtKB-ARBA"/>
</dbReference>
<dbReference type="SUPFAM" id="SSF52540">
    <property type="entry name" value="P-loop containing nucleoside triphosphate hydrolases"/>
    <property type="match status" value="1"/>
</dbReference>
<dbReference type="InterPro" id="IPR011009">
    <property type="entry name" value="Kinase-like_dom_sf"/>
</dbReference>
<dbReference type="PRINTS" id="PR00109">
    <property type="entry name" value="TYRKINASE"/>
</dbReference>
<dbReference type="PROSITE" id="PS00411">
    <property type="entry name" value="KINESIN_MOTOR_1"/>
    <property type="match status" value="1"/>
</dbReference>
<keyword evidence="8" id="KW-0829">Tyrosine-protein kinase</keyword>
<dbReference type="PANTHER" id="PTHR24416">
    <property type="entry name" value="TYROSINE-PROTEIN KINASE RECEPTOR"/>
    <property type="match status" value="1"/>
</dbReference>
<evidence type="ECO:0000256" key="1">
    <source>
        <dbReference type="ARBA" id="ARBA00004308"/>
    </source>
</evidence>
<evidence type="ECO:0000256" key="7">
    <source>
        <dbReference type="ARBA" id="ARBA00023136"/>
    </source>
</evidence>
<evidence type="ECO:0000256" key="2">
    <source>
        <dbReference type="ARBA" id="ARBA00008171"/>
    </source>
</evidence>
<keyword evidence="4" id="KW-0547">Nucleotide-binding</keyword>
<evidence type="ECO:0000256" key="8">
    <source>
        <dbReference type="ARBA" id="ARBA00023137"/>
    </source>
</evidence>
<dbReference type="InterPro" id="IPR050122">
    <property type="entry name" value="RTK"/>
</dbReference>
<dbReference type="PROSITE" id="PS00109">
    <property type="entry name" value="PROTEIN_KINASE_TYR"/>
    <property type="match status" value="1"/>
</dbReference>
<feature type="coiled-coil region" evidence="9">
    <location>
        <begin position="662"/>
        <end position="692"/>
    </location>
</feature>
<keyword evidence="12" id="KW-0812">Transmembrane</keyword>
<dbReference type="GO" id="GO:0012505">
    <property type="term" value="C:endomembrane system"/>
    <property type="evidence" value="ECO:0007669"/>
    <property type="project" value="UniProtKB-SubCell"/>
</dbReference>
<dbReference type="PROSITE" id="PS50011">
    <property type="entry name" value="PROTEIN_KINASE_DOM"/>
    <property type="match status" value="1"/>
</dbReference>
<evidence type="ECO:0000256" key="5">
    <source>
        <dbReference type="ARBA" id="ARBA00022777"/>
    </source>
</evidence>
<dbReference type="InterPro" id="IPR027417">
    <property type="entry name" value="P-loop_NTPase"/>
</dbReference>
<keyword evidence="6" id="KW-0067">ATP-binding</keyword>
<dbReference type="PRINTS" id="PR00380">
    <property type="entry name" value="KINESINHEAVY"/>
</dbReference>